<dbReference type="EMBL" id="JAACQH010000028">
    <property type="protein sequence ID" value="NCS91133.1"/>
    <property type="molecule type" value="Genomic_DNA"/>
</dbReference>
<dbReference type="AlphaFoldDB" id="A0A8J7YY74"/>
<organism evidence="2 3">
    <name type="scientific">Candidatus Altarchaeum hamiconexum</name>
    <dbReference type="NCBI Taxonomy" id="1803513"/>
    <lineage>
        <taxon>Archaea</taxon>
        <taxon>Candidatus Altarchaeota</taxon>
        <taxon>Candidatus Altiarchaeia</taxon>
        <taxon>Candidatus Altarchaeales</taxon>
        <taxon>Candidatus Altarchaeaceae</taxon>
        <taxon>Candidatus Altarchaeum</taxon>
    </lineage>
</organism>
<gene>
    <name evidence="2" type="ORF">GW779_01745</name>
    <name evidence="1" type="ORF">GW910_01680</name>
</gene>
<dbReference type="EMBL" id="JAACVF010000041">
    <property type="protein sequence ID" value="NCN64773.1"/>
    <property type="molecule type" value="Genomic_DNA"/>
</dbReference>
<dbReference type="Proteomes" id="UP000738826">
    <property type="component" value="Unassembled WGS sequence"/>
</dbReference>
<protein>
    <submittedName>
        <fullName evidence="2">Uncharacterized protein</fullName>
    </submittedName>
</protein>
<accession>A0A8J7YY74</accession>
<sequence>MGEKINDKCEDNEKKKNMLNLKQYPQNRQFRHYGFPIIVLTLTRILREEPDQE</sequence>
<reference evidence="2" key="1">
    <citation type="submission" date="2019-11" db="EMBL/GenBank/DDBJ databases">
        <title>Lipid analysis of CO2-rich subsurface aquifers suggests an autotrophy-based deep biosphere with lysolipids enriched in CPR bacteria.</title>
        <authorList>
            <person name="Probst A.J."/>
            <person name="Elling F.J."/>
            <person name="Castelle C.J."/>
            <person name="Zhu Q."/>
            <person name="Elvert M."/>
            <person name="Birarda G."/>
            <person name="Holman H.-Y."/>
            <person name="Lane K.R."/>
            <person name="Ladd B."/>
            <person name="Ryan M.C."/>
            <person name="Woyke T."/>
            <person name="Hinrichs K.-U."/>
            <person name="Banfield J.F."/>
        </authorList>
    </citation>
    <scope>NUCLEOTIDE SEQUENCE</scope>
    <source>
        <strain evidence="1">CG_2015-01_33_1645</strain>
        <strain evidence="2">CG_2015-04_33_537</strain>
    </source>
</reference>
<comment type="caution">
    <text evidence="2">The sequence shown here is derived from an EMBL/GenBank/DDBJ whole genome shotgun (WGS) entry which is preliminary data.</text>
</comment>
<evidence type="ECO:0000313" key="3">
    <source>
        <dbReference type="Proteomes" id="UP000738826"/>
    </source>
</evidence>
<evidence type="ECO:0000313" key="2">
    <source>
        <dbReference type="EMBL" id="NCS91133.1"/>
    </source>
</evidence>
<dbReference type="Proteomes" id="UP000768163">
    <property type="component" value="Unassembled WGS sequence"/>
</dbReference>
<proteinExistence type="predicted"/>
<name>A0A8J7YY74_9ARCH</name>
<evidence type="ECO:0000313" key="1">
    <source>
        <dbReference type="EMBL" id="NCN64773.1"/>
    </source>
</evidence>